<organism evidence="4 5">
    <name type="scientific">Saccharomonospora piscinae</name>
    <dbReference type="NCBI Taxonomy" id="687388"/>
    <lineage>
        <taxon>Bacteria</taxon>
        <taxon>Bacillati</taxon>
        <taxon>Actinomycetota</taxon>
        <taxon>Actinomycetes</taxon>
        <taxon>Pseudonocardiales</taxon>
        <taxon>Pseudonocardiaceae</taxon>
        <taxon>Saccharomonospora</taxon>
    </lineage>
</organism>
<sequence>MRVLLAGLCTVDLVQRVEHLPRPGQKVQSEGMALAAGGPATNAAVTVAALGGQALLLTALGRHPLAELARTDLAGCGVTVLDCLPQSEDPPALSAVTVRDGDGERTVVSPNAAARPGAQVPPDFDAATLAAWLPEPAPDAVLVDGHHPALALAAAEWARAHDRPVVVDAGSWRPVFADLFPLADVVACSAQFTAPAGALDAVPTVITTAGPDPVRWRGPGGAGEVAVPTVAARDTLGAGDVWHGALVSRAGEPDTAAVIEFANAVAAERVRHVGPRSWLGPVGALAGR</sequence>
<evidence type="ECO:0000256" key="2">
    <source>
        <dbReference type="ARBA" id="ARBA00022777"/>
    </source>
</evidence>
<dbReference type="InterPro" id="IPR029056">
    <property type="entry name" value="Ribokinase-like"/>
</dbReference>
<dbReference type="RefSeq" id="WP_081192542.1">
    <property type="nucleotide sequence ID" value="NZ_MWIH01000006.1"/>
</dbReference>
<evidence type="ECO:0000259" key="3">
    <source>
        <dbReference type="Pfam" id="PF00294"/>
    </source>
</evidence>
<keyword evidence="1" id="KW-0808">Transferase</keyword>
<keyword evidence="2 4" id="KW-0418">Kinase</keyword>
<dbReference type="InterPro" id="IPR002139">
    <property type="entry name" value="Ribo/fructo_kinase"/>
</dbReference>
<proteinExistence type="predicted"/>
<dbReference type="Proteomes" id="UP000192591">
    <property type="component" value="Unassembled WGS sequence"/>
</dbReference>
<dbReference type="Pfam" id="PF00294">
    <property type="entry name" value="PfkB"/>
    <property type="match status" value="1"/>
</dbReference>
<dbReference type="EMBL" id="MWIH01000006">
    <property type="protein sequence ID" value="OQO90576.1"/>
    <property type="molecule type" value="Genomic_DNA"/>
</dbReference>
<name>A0A1V9A0K4_SACPI</name>
<accession>A0A1V9A0K4</accession>
<keyword evidence="5" id="KW-1185">Reference proteome</keyword>
<dbReference type="SUPFAM" id="SSF53613">
    <property type="entry name" value="Ribokinase-like"/>
    <property type="match status" value="1"/>
</dbReference>
<dbReference type="PANTHER" id="PTHR42774">
    <property type="entry name" value="PHOSPHOTRANSFERASE SYSTEM TRANSPORT PROTEIN"/>
    <property type="match status" value="1"/>
</dbReference>
<reference evidence="4 5" key="1">
    <citation type="submission" date="2017-02" db="EMBL/GenBank/DDBJ databases">
        <title>Draft genome of Saccharomonospora sp. 154.</title>
        <authorList>
            <person name="Alonso-Carmona G.S."/>
            <person name="De La Haba R."/>
            <person name="Vera-Gargallo B."/>
            <person name="Sandoval-Trujillo A.H."/>
            <person name="Ramirez-Duran N."/>
            <person name="Ventosa A."/>
        </authorList>
    </citation>
    <scope>NUCLEOTIDE SEQUENCE [LARGE SCALE GENOMIC DNA]</scope>
    <source>
        <strain evidence="4 5">LRS4.154</strain>
    </source>
</reference>
<feature type="domain" description="Carbohydrate kinase PfkB" evidence="3">
    <location>
        <begin position="3"/>
        <end position="276"/>
    </location>
</feature>
<dbReference type="InterPro" id="IPR011611">
    <property type="entry name" value="PfkB_dom"/>
</dbReference>
<dbReference type="GO" id="GO:0016301">
    <property type="term" value="F:kinase activity"/>
    <property type="evidence" value="ECO:0007669"/>
    <property type="project" value="UniProtKB-KW"/>
</dbReference>
<evidence type="ECO:0000313" key="5">
    <source>
        <dbReference type="Proteomes" id="UP000192591"/>
    </source>
</evidence>
<dbReference type="Gene3D" id="3.40.1190.20">
    <property type="match status" value="1"/>
</dbReference>
<gene>
    <name evidence="4" type="ORF">B1813_13535</name>
</gene>
<evidence type="ECO:0000256" key="1">
    <source>
        <dbReference type="ARBA" id="ARBA00022679"/>
    </source>
</evidence>
<dbReference type="PRINTS" id="PR00990">
    <property type="entry name" value="RIBOKINASE"/>
</dbReference>
<protein>
    <submittedName>
        <fullName evidence="4">Ribokinase</fullName>
    </submittedName>
</protein>
<dbReference type="InterPro" id="IPR052562">
    <property type="entry name" value="Ketohexokinase-related"/>
</dbReference>
<dbReference type="PANTHER" id="PTHR42774:SF3">
    <property type="entry name" value="KETOHEXOKINASE"/>
    <property type="match status" value="1"/>
</dbReference>
<dbReference type="STRING" id="1962155.B1813_13535"/>
<dbReference type="AlphaFoldDB" id="A0A1V9A0K4"/>
<evidence type="ECO:0000313" key="4">
    <source>
        <dbReference type="EMBL" id="OQO90576.1"/>
    </source>
</evidence>
<comment type="caution">
    <text evidence="4">The sequence shown here is derived from an EMBL/GenBank/DDBJ whole genome shotgun (WGS) entry which is preliminary data.</text>
</comment>